<dbReference type="AlphaFoldDB" id="A0A7W8GAJ1"/>
<reference evidence="2 3" key="1">
    <citation type="submission" date="2020-08" db="EMBL/GenBank/DDBJ databases">
        <title>Genomic Encyclopedia of Type Strains, Phase IV (KMG-IV): sequencing the most valuable type-strain genomes for metagenomic binning, comparative biology and taxonomic classification.</title>
        <authorList>
            <person name="Goeker M."/>
        </authorList>
    </citation>
    <scope>NUCLEOTIDE SEQUENCE [LARGE SCALE GENOMIC DNA]</scope>
    <source>
        <strain evidence="2 3">DSM 103462</strain>
    </source>
</reference>
<dbReference type="Proteomes" id="UP000518887">
    <property type="component" value="Unassembled WGS sequence"/>
</dbReference>
<dbReference type="EMBL" id="JACHFQ010000006">
    <property type="protein sequence ID" value="MBB5226780.1"/>
    <property type="molecule type" value="Genomic_DNA"/>
</dbReference>
<sequence>MIIGLICLLLVIAAKVLFLAILFALFGKIIIIALGVLFTAVIVVTLIYDSQLTKQWENGDHK</sequence>
<dbReference type="RefSeq" id="WP_184660344.1">
    <property type="nucleotide sequence ID" value="NZ_CP031518.1"/>
</dbReference>
<gene>
    <name evidence="2" type="ORF">HNP76_002161</name>
</gene>
<comment type="caution">
    <text evidence="2">The sequence shown here is derived from an EMBL/GenBank/DDBJ whole genome shotgun (WGS) entry which is preliminary data.</text>
</comment>
<protein>
    <submittedName>
        <fullName evidence="2">Uncharacterized protein</fullName>
    </submittedName>
</protein>
<evidence type="ECO:0000313" key="2">
    <source>
        <dbReference type="EMBL" id="MBB5226780.1"/>
    </source>
</evidence>
<keyword evidence="1" id="KW-1133">Transmembrane helix</keyword>
<proteinExistence type="predicted"/>
<accession>A0A7W8GAJ1</accession>
<feature type="transmembrane region" description="Helical" evidence="1">
    <location>
        <begin position="29"/>
        <end position="48"/>
    </location>
</feature>
<organism evidence="2 3">
    <name type="scientific">Treponema ruminis</name>
    <dbReference type="NCBI Taxonomy" id="744515"/>
    <lineage>
        <taxon>Bacteria</taxon>
        <taxon>Pseudomonadati</taxon>
        <taxon>Spirochaetota</taxon>
        <taxon>Spirochaetia</taxon>
        <taxon>Spirochaetales</taxon>
        <taxon>Treponemataceae</taxon>
        <taxon>Treponema</taxon>
    </lineage>
</organism>
<keyword evidence="3" id="KW-1185">Reference proteome</keyword>
<evidence type="ECO:0000313" key="3">
    <source>
        <dbReference type="Proteomes" id="UP000518887"/>
    </source>
</evidence>
<name>A0A7W8GAJ1_9SPIR</name>
<evidence type="ECO:0000256" key="1">
    <source>
        <dbReference type="SAM" id="Phobius"/>
    </source>
</evidence>
<keyword evidence="1" id="KW-0812">Transmembrane</keyword>
<keyword evidence="1" id="KW-0472">Membrane</keyword>